<dbReference type="CDD" id="cd09240">
    <property type="entry name" value="BRO1_Alix"/>
    <property type="match status" value="1"/>
</dbReference>
<evidence type="ECO:0000259" key="4">
    <source>
        <dbReference type="PROSITE" id="PS51180"/>
    </source>
</evidence>
<feature type="coiled-coil region" evidence="1">
    <location>
        <begin position="686"/>
        <end position="713"/>
    </location>
</feature>
<evidence type="ECO:0000256" key="3">
    <source>
        <dbReference type="SAM" id="SignalP"/>
    </source>
</evidence>
<dbReference type="PANTHER" id="PTHR23030:SF39">
    <property type="entry name" value="PROGRAMMED CELL DEATH 6-INTERACTING PROTEIN"/>
    <property type="match status" value="1"/>
</dbReference>
<feature type="chain" id="PRO_5009315361" evidence="3">
    <location>
        <begin position="21"/>
        <end position="977"/>
    </location>
</feature>
<dbReference type="PROSITE" id="PS51180">
    <property type="entry name" value="BRO1"/>
    <property type="match status" value="1"/>
</dbReference>
<dbReference type="SMART" id="SM01041">
    <property type="entry name" value="BRO1"/>
    <property type="match status" value="1"/>
</dbReference>
<feature type="compositionally biased region" description="Low complexity" evidence="2">
    <location>
        <begin position="945"/>
        <end position="955"/>
    </location>
</feature>
<dbReference type="Proteomes" id="UP000095281">
    <property type="component" value="Unplaced"/>
</dbReference>
<dbReference type="GO" id="GO:0005768">
    <property type="term" value="C:endosome"/>
    <property type="evidence" value="ECO:0007669"/>
    <property type="project" value="TreeGrafter"/>
</dbReference>
<evidence type="ECO:0000256" key="2">
    <source>
        <dbReference type="SAM" id="MobiDB-lite"/>
    </source>
</evidence>
<keyword evidence="1" id="KW-0175">Coiled coil</keyword>
<dbReference type="AlphaFoldDB" id="A0A1I8B1Y0"/>
<keyword evidence="5" id="KW-1185">Reference proteome</keyword>
<organism evidence="5 6">
    <name type="scientific">Meloidogyne hapla</name>
    <name type="common">Root-knot nematode worm</name>
    <dbReference type="NCBI Taxonomy" id="6305"/>
    <lineage>
        <taxon>Eukaryota</taxon>
        <taxon>Metazoa</taxon>
        <taxon>Ecdysozoa</taxon>
        <taxon>Nematoda</taxon>
        <taxon>Chromadorea</taxon>
        <taxon>Rhabditida</taxon>
        <taxon>Tylenchina</taxon>
        <taxon>Tylenchomorpha</taxon>
        <taxon>Tylenchoidea</taxon>
        <taxon>Meloidogynidae</taxon>
        <taxon>Meloidogyninae</taxon>
        <taxon>Meloidogyne</taxon>
    </lineage>
</organism>
<dbReference type="GO" id="GO:0000281">
    <property type="term" value="P:mitotic cytokinesis"/>
    <property type="evidence" value="ECO:0007669"/>
    <property type="project" value="TreeGrafter"/>
</dbReference>
<protein>
    <submittedName>
        <fullName evidence="6">BRO1 domain-containing protein</fullName>
    </submittedName>
</protein>
<dbReference type="WBParaSite" id="MhA1_Contig121.frz3.gene9">
    <property type="protein sequence ID" value="MhA1_Contig121.frz3.gene9"/>
    <property type="gene ID" value="MhA1_Contig121.frz3.gene9"/>
</dbReference>
<sequence length="977" mass="110438">MVKWLSILFLKFCILQIVRTQNFETGDNSTVRGCSNRCSYKDSSLQCWNTSLLFFEKILLGQMTNYVAVQMNIDQWARRHKKPYSEDFADAKKRSIKSMESMLHEGDILNKQTIETVVDALVDLAAQQSNHTMMVYFLSVPLKSTNEVDLYKPLKTYLDSLSELSEDVKSEANDGLIELNKLRNRACCQPLDKHQSSLDVITRYYDQLCAIEAKLPITPTLNPISFKWKDAFGKSSLFFSRASLTLNDSSFERACVLFNCGALMSNIASTQQMNTDEELKSVAKMFQQSAGIFSKLKDSVFGLVQQEPTPDLTPDALSSLSLLMVAQAQEAVYVKASRDKMKPASLMKIAAQCSDMYNEALKFMSKDSVKGMWDKEWIPIITGKGMAFGALAQFYAAEYAKENQSFGEQISRLKEASRLIEQSNSYYNGFSEEMVLIKKSLESAVKDNDFIYHEKIPDFKSLPPLQKICLAKPSTISGPISPRFKDLFESLVPVSVQNALSTFEARKNDVVNIDVSRMREYNQLMNACLASLNLPAALDDVTKQEQCPQSIREKSAQVKNKGGITDLMNKLNELPALYKRNEEILNESSRLLKDEKENDEGLRKQFATKWTRMPSENLTAPLIQELGKFRGILNTAANADATVRNKFEQNKRGMELLSLTENELKLSIPGIGNNQGSSNSPTIQKLRSLMNQVQEIKVEREEIEKELKKIRCDMSNDFSKALAETGVVNEEKLSSEKILNLFKPLRDKVESSIKRQDSVMEEVQTWYKKFSDERQSTGGAERENFLKGLATAYDAFFTLQGDLFEGTKFYNDLTPVLVRLQQKISDFCFARQTEKEDLMKQVQQNIVSTGGAAGKSAPPPRPPPPVPPPVTHNQTYQTQAPISQMQPQQQLGMQQPPYPPQYQQQTPNPYMPYAPYPYGVPQQQQQAQMGGYNTPYPVQYPGTYPGAFPQQQFGAFPPPPSFNQTQQQQQNPTNPFQ</sequence>
<dbReference type="InterPro" id="IPR025304">
    <property type="entry name" value="ALIX_V_dom"/>
</dbReference>
<feature type="compositionally biased region" description="Pro residues" evidence="2">
    <location>
        <begin position="857"/>
        <end position="870"/>
    </location>
</feature>
<evidence type="ECO:0000256" key="1">
    <source>
        <dbReference type="SAM" id="Coils"/>
    </source>
</evidence>
<keyword evidence="3" id="KW-0732">Signal</keyword>
<dbReference type="InterPro" id="IPR004328">
    <property type="entry name" value="BRO1_dom"/>
</dbReference>
<evidence type="ECO:0000313" key="5">
    <source>
        <dbReference type="Proteomes" id="UP000095281"/>
    </source>
</evidence>
<feature type="region of interest" description="Disordered" evidence="2">
    <location>
        <begin position="850"/>
        <end position="977"/>
    </location>
</feature>
<feature type="domain" description="BRO1" evidence="4">
    <location>
        <begin position="136"/>
        <end position="525"/>
    </location>
</feature>
<feature type="signal peptide" evidence="3">
    <location>
        <begin position="1"/>
        <end position="20"/>
    </location>
</feature>
<accession>A0A1I8B1Y0</accession>
<feature type="compositionally biased region" description="Low complexity" evidence="2">
    <location>
        <begin position="962"/>
        <end position="977"/>
    </location>
</feature>
<dbReference type="Pfam" id="PF13949">
    <property type="entry name" value="ALIX_LYPXL_bnd"/>
    <property type="match status" value="1"/>
</dbReference>
<dbReference type="OMA" id="VSHAEEM"/>
<evidence type="ECO:0000313" key="6">
    <source>
        <dbReference type="WBParaSite" id="MhA1_Contig121.frz3.gene9"/>
    </source>
</evidence>
<dbReference type="Gene3D" id="1.20.120.560">
    <property type="entry name" value="alix/aip1 in complex with the ypdl late domain"/>
    <property type="match status" value="1"/>
</dbReference>
<feature type="compositionally biased region" description="Low complexity" evidence="2">
    <location>
        <begin position="916"/>
        <end position="932"/>
    </location>
</feature>
<dbReference type="FunFam" id="1.25.40.280:FF:000001">
    <property type="entry name" value="programmed cell death 6-interacting protein-like isoform X1"/>
    <property type="match status" value="1"/>
</dbReference>
<dbReference type="PANTHER" id="PTHR23030">
    <property type="entry name" value="PCD6 INTERACTING PROTEIN-RELATED"/>
    <property type="match status" value="1"/>
</dbReference>
<dbReference type="InterPro" id="IPR038499">
    <property type="entry name" value="BRO1_sf"/>
</dbReference>
<dbReference type="Gene3D" id="1.25.40.280">
    <property type="entry name" value="alix/aip1 like domains"/>
    <property type="match status" value="1"/>
</dbReference>
<feature type="compositionally biased region" description="Low complexity" evidence="2">
    <location>
        <begin position="877"/>
        <end position="908"/>
    </location>
</feature>
<reference evidence="6" key="1">
    <citation type="submission" date="2016-11" db="UniProtKB">
        <authorList>
            <consortium name="WormBaseParasite"/>
        </authorList>
    </citation>
    <scope>IDENTIFICATION</scope>
</reference>
<name>A0A1I8B1Y0_MELHA</name>
<dbReference type="Gene3D" id="1.20.140.50">
    <property type="entry name" value="alix/aip1 like domains"/>
    <property type="match status" value="1"/>
</dbReference>
<proteinExistence type="predicted"/>
<dbReference type="Pfam" id="PF03097">
    <property type="entry name" value="BRO1"/>
    <property type="match status" value="1"/>
</dbReference>